<sequence length="169" mass="18932">MQAKPCRESRVIKTSRVFPNDVNDHNTLFGGKLMSDIDMTASISATRHSRASVVTASTDSVAFLEPVRPSDSVCLESFVTWTGRSSMEVFVKVTAENLRSGERRIAATAFLTFVAIDDDGHPTPVPPVLPESEEERRLNQSGDERAEHRRAHRRLSQEMAEYLTTSRPW</sequence>
<organism evidence="1 2">
    <name type="scientific">Rhodococcus sacchari</name>
    <dbReference type="NCBI Taxonomy" id="2962047"/>
    <lineage>
        <taxon>Bacteria</taxon>
        <taxon>Bacillati</taxon>
        <taxon>Actinomycetota</taxon>
        <taxon>Actinomycetes</taxon>
        <taxon>Mycobacteriales</taxon>
        <taxon>Nocardiaceae</taxon>
        <taxon>Rhodococcus</taxon>
    </lineage>
</organism>
<keyword evidence="2" id="KW-1185">Reference proteome</keyword>
<gene>
    <name evidence="1" type="ORF">OED52_18985</name>
</gene>
<accession>A0ACD4DF78</accession>
<evidence type="ECO:0000313" key="1">
    <source>
        <dbReference type="EMBL" id="UYP18696.1"/>
    </source>
</evidence>
<reference evidence="1" key="1">
    <citation type="submission" date="2022-10" db="EMBL/GenBank/DDBJ databases">
        <title>Rhodococcus ferula Z13 complete genome.</title>
        <authorList>
            <person name="Long X."/>
            <person name="Zang M."/>
        </authorList>
    </citation>
    <scope>NUCLEOTIDE SEQUENCE</scope>
    <source>
        <strain evidence="1">Z13</strain>
    </source>
</reference>
<protein>
    <submittedName>
        <fullName evidence="1">Acyl-CoA thioesterase</fullName>
    </submittedName>
</protein>
<evidence type="ECO:0000313" key="2">
    <source>
        <dbReference type="Proteomes" id="UP001156484"/>
    </source>
</evidence>
<name>A0ACD4DF78_9NOCA</name>
<dbReference type="EMBL" id="CP107551">
    <property type="protein sequence ID" value="UYP18696.1"/>
    <property type="molecule type" value="Genomic_DNA"/>
</dbReference>
<proteinExistence type="predicted"/>
<dbReference type="Proteomes" id="UP001156484">
    <property type="component" value="Chromosome"/>
</dbReference>